<comment type="catalytic activity">
    <reaction evidence="7">
        <text>RNA(n) + a ribonucleoside 5'-triphosphate = RNA(n+1) + diphosphate</text>
        <dbReference type="Rhea" id="RHEA:21248"/>
        <dbReference type="Rhea" id="RHEA-COMP:14527"/>
        <dbReference type="Rhea" id="RHEA-COMP:17342"/>
        <dbReference type="ChEBI" id="CHEBI:33019"/>
        <dbReference type="ChEBI" id="CHEBI:61557"/>
        <dbReference type="ChEBI" id="CHEBI:140395"/>
        <dbReference type="EC" id="2.7.7.48"/>
    </reaction>
</comment>
<dbReference type="InterPro" id="IPR007094">
    <property type="entry name" value="RNA-dir_pol_PSvirus"/>
</dbReference>
<keyword evidence="4 7" id="KW-0548">Nucleotidyltransferase</keyword>
<organism evidence="9">
    <name type="scientific">Plasmopara viticola lesion associated tombus-like virus 2</name>
    <dbReference type="NCBI Taxonomy" id="2770119"/>
    <lineage>
        <taxon>Viruses</taxon>
        <taxon>Riboviria</taxon>
        <taxon>Orthornavirae</taxon>
        <taxon>Kitrinoviricota</taxon>
        <taxon>Tolucaviricetes</taxon>
        <taxon>Tolivirales</taxon>
        <taxon>Tombusviridae</taxon>
    </lineage>
</organism>
<evidence type="ECO:0000256" key="7">
    <source>
        <dbReference type="RuleBase" id="RU363062"/>
    </source>
</evidence>
<dbReference type="InterPro" id="IPR043502">
    <property type="entry name" value="DNA/RNA_pol_sf"/>
</dbReference>
<evidence type="ECO:0000256" key="4">
    <source>
        <dbReference type="ARBA" id="ARBA00022695"/>
    </source>
</evidence>
<dbReference type="EMBL" id="MT311688">
    <property type="protein sequence ID" value="QHD64756.1"/>
    <property type="molecule type" value="Genomic_RNA"/>
</dbReference>
<reference evidence="9" key="1">
    <citation type="journal article" date="2020" name="Virus Evol.">
        <title>Analysis of the virome associated to grapevine downy mildew lesions reveals new mycovirus lineages.</title>
        <authorList>
            <person name="Chiapello M."/>
            <person name="Rodriguez-Romero J."/>
            <person name="Ayllon M.A."/>
            <person name="Turina M."/>
        </authorList>
    </citation>
    <scope>NUCLEOTIDE SEQUENCE</scope>
    <source>
        <strain evidence="9">DN27487_c0_g6_i1</strain>
    </source>
</reference>
<keyword evidence="6 7" id="KW-0693">Viral RNA replication</keyword>
<sequence>MKGMNASQVGAEFRRKWERMGGDGVAAAIGLDASRFDQHVSVEALQWEHEFYYSLCSDPSYRKQLRLWLSWQLKNKGFGNCSDGSLKYEVDGTRCSGDMNTGMGNCLIASCLLIAYCRERGVGFELANNGDDCVIFIKKRDINKFSIGLSHWFTEMGFNMVVEAPVFQLERVVFCQAQPVFDGFSWTMVRDPRTCIAKDCVSLKPWRNEKEYTSWIKCVGLSGTSLAGGIPVLDSFYRSFVRAGGDAKPLSLSDPTLTGGLFWAAKGMNRRHFSVSDDARVSFYTAFGITPDEQVCLEEEYNSSTPFYAPVEFDPVTLPVKQHYLL</sequence>
<dbReference type="Pfam" id="PF00998">
    <property type="entry name" value="RdRP_3"/>
    <property type="match status" value="1"/>
</dbReference>
<keyword evidence="5 7" id="KW-0547">Nucleotide-binding</keyword>
<protein>
    <recommendedName>
        <fullName evidence="1 7">RNA-directed RNA polymerase</fullName>
        <ecNumber evidence="1 7">2.7.7.48</ecNumber>
    </recommendedName>
</protein>
<dbReference type="PROSITE" id="PS50507">
    <property type="entry name" value="RDRP_SSRNA_POS"/>
    <property type="match status" value="1"/>
</dbReference>
<evidence type="ECO:0000259" key="8">
    <source>
        <dbReference type="PROSITE" id="PS50507"/>
    </source>
</evidence>
<dbReference type="SUPFAM" id="SSF56672">
    <property type="entry name" value="DNA/RNA polymerases"/>
    <property type="match status" value="1"/>
</dbReference>
<evidence type="ECO:0000313" key="9">
    <source>
        <dbReference type="EMBL" id="QHD64756.1"/>
    </source>
</evidence>
<proteinExistence type="predicted"/>
<dbReference type="InterPro" id="IPR002166">
    <property type="entry name" value="RNA_pol_HCV"/>
</dbReference>
<dbReference type="Gene3D" id="3.30.70.270">
    <property type="match status" value="1"/>
</dbReference>
<name>A0A6B9Q470_9TOMB</name>
<evidence type="ECO:0000256" key="5">
    <source>
        <dbReference type="ARBA" id="ARBA00022741"/>
    </source>
</evidence>
<evidence type="ECO:0000256" key="6">
    <source>
        <dbReference type="ARBA" id="ARBA00022953"/>
    </source>
</evidence>
<evidence type="ECO:0000256" key="3">
    <source>
        <dbReference type="ARBA" id="ARBA00022679"/>
    </source>
</evidence>
<dbReference type="GO" id="GO:0003968">
    <property type="term" value="F:RNA-directed RNA polymerase activity"/>
    <property type="evidence" value="ECO:0007669"/>
    <property type="project" value="UniProtKB-KW"/>
</dbReference>
<feature type="domain" description="RdRp catalytic" evidence="8">
    <location>
        <begin position="26"/>
        <end position="145"/>
    </location>
</feature>
<evidence type="ECO:0000256" key="2">
    <source>
        <dbReference type="ARBA" id="ARBA00022484"/>
    </source>
</evidence>
<dbReference type="EC" id="2.7.7.48" evidence="1 7"/>
<evidence type="ECO:0000256" key="1">
    <source>
        <dbReference type="ARBA" id="ARBA00012494"/>
    </source>
</evidence>
<accession>A0A6B9Q470</accession>
<keyword evidence="2 7" id="KW-0696">RNA-directed RNA polymerase</keyword>
<keyword evidence="3 7" id="KW-0808">Transferase</keyword>
<dbReference type="GO" id="GO:0003723">
    <property type="term" value="F:RNA binding"/>
    <property type="evidence" value="ECO:0007669"/>
    <property type="project" value="InterPro"/>
</dbReference>
<dbReference type="InterPro" id="IPR043128">
    <property type="entry name" value="Rev_trsase/Diguanyl_cyclase"/>
</dbReference>
<dbReference type="GO" id="GO:0039694">
    <property type="term" value="P:viral RNA genome replication"/>
    <property type="evidence" value="ECO:0007669"/>
    <property type="project" value="InterPro"/>
</dbReference>
<dbReference type="GO" id="GO:0000166">
    <property type="term" value="F:nucleotide binding"/>
    <property type="evidence" value="ECO:0007669"/>
    <property type="project" value="UniProtKB-KW"/>
</dbReference>